<protein>
    <submittedName>
        <fullName evidence="1">Uncharacterized protein</fullName>
    </submittedName>
</protein>
<name>A0A1G9QBI5_9FIRM</name>
<dbReference type="OrthoDB" id="1625589at2"/>
<proteinExistence type="predicted"/>
<dbReference type="STRING" id="349095.SAMN05660299_00179"/>
<gene>
    <name evidence="1" type="ORF">SAMN05660299_00179</name>
</gene>
<dbReference type="Proteomes" id="UP000199309">
    <property type="component" value="Unassembled WGS sequence"/>
</dbReference>
<evidence type="ECO:0000313" key="2">
    <source>
        <dbReference type="Proteomes" id="UP000199309"/>
    </source>
</evidence>
<organism evidence="1 2">
    <name type="scientific">Megasphaera paucivorans</name>
    <dbReference type="NCBI Taxonomy" id="349095"/>
    <lineage>
        <taxon>Bacteria</taxon>
        <taxon>Bacillati</taxon>
        <taxon>Bacillota</taxon>
        <taxon>Negativicutes</taxon>
        <taxon>Veillonellales</taxon>
        <taxon>Veillonellaceae</taxon>
        <taxon>Megasphaera</taxon>
    </lineage>
</organism>
<reference evidence="1 2" key="1">
    <citation type="submission" date="2016-10" db="EMBL/GenBank/DDBJ databases">
        <authorList>
            <person name="de Groot N.N."/>
        </authorList>
    </citation>
    <scope>NUCLEOTIDE SEQUENCE [LARGE SCALE GENOMIC DNA]</scope>
    <source>
        <strain evidence="1 2">DSM 16981</strain>
    </source>
</reference>
<evidence type="ECO:0000313" key="1">
    <source>
        <dbReference type="EMBL" id="SDM08386.1"/>
    </source>
</evidence>
<dbReference type="RefSeq" id="WP_091647353.1">
    <property type="nucleotide sequence ID" value="NZ_FNHQ01000001.1"/>
</dbReference>
<accession>A0A1G9QBI5</accession>
<dbReference type="AlphaFoldDB" id="A0A1G9QBI5"/>
<sequence length="562" mass="65429">MSTDITSDLHYYAVQDCAFLLTDSQCSKPLQDFGYADYAMRNADVMGISDTYITNHGKNSYEVMHFAEGYVRKLSIVQKDVIRIAETYWDNIFFIIHIVENIGVNECRSYDFKHFLKDVIAVSDAIRKVFYPVKFDYLSMEDVCSWKYIHFLSEHLNMVDSIWKMLNFLWDDSVRVQDTSLTDLQQMVREIFSISMSDILKKYIQSIKTESTTISDVHQTTYRNMYKETMFFAEAYRRYISAVKKEKFCITETYWDNISFIIRILENVTIRDTVMQNLRHVIVVQMKLLDGLSKRMAPSKKEIFNLSDTMGRVCSIYRTFMEVMQTMDAISRQMELRKNDRIGLNNHKSIALFHRICETVLTAESFNRDMKFSRIVKELVTIGEALSKYQGKTMPEYFLLADAYVRACNAILEAIRISGNELTLEQFKKDINIPYTFEEFTDFNVGDYEYEKALMRLQVISNATHSQPMLYDVALHVDVDDTNDSGIVEITDTTSATKVYYNKHYYNAPEVQVTLRGGSAFAMPSIMSTDKIDEKGRYFEVELLDSTSNRVTGIISWVSKGW</sequence>
<keyword evidence="2" id="KW-1185">Reference proteome</keyword>
<dbReference type="EMBL" id="FNHQ01000001">
    <property type="protein sequence ID" value="SDM08386.1"/>
    <property type="molecule type" value="Genomic_DNA"/>
</dbReference>